<name>A0A6C0BKH2_9ZZZZ</name>
<accession>A0A6C0BKH2</accession>
<dbReference type="EMBL" id="MN739164">
    <property type="protein sequence ID" value="QHS91823.1"/>
    <property type="molecule type" value="Genomic_DNA"/>
</dbReference>
<protein>
    <submittedName>
        <fullName evidence="1">Uncharacterized protein</fullName>
    </submittedName>
</protein>
<proteinExistence type="predicted"/>
<dbReference type="AlphaFoldDB" id="A0A6C0BKH2"/>
<organism evidence="1">
    <name type="scientific">viral metagenome</name>
    <dbReference type="NCBI Taxonomy" id="1070528"/>
    <lineage>
        <taxon>unclassified sequences</taxon>
        <taxon>metagenomes</taxon>
        <taxon>organismal metagenomes</taxon>
    </lineage>
</organism>
<reference evidence="1" key="1">
    <citation type="journal article" date="2020" name="Nature">
        <title>Giant virus diversity and host interactions through global metagenomics.</title>
        <authorList>
            <person name="Schulz F."/>
            <person name="Roux S."/>
            <person name="Paez-Espino D."/>
            <person name="Jungbluth S."/>
            <person name="Walsh D.A."/>
            <person name="Denef V.J."/>
            <person name="McMahon K.D."/>
            <person name="Konstantinidis K.T."/>
            <person name="Eloe-Fadrosh E.A."/>
            <person name="Kyrpides N.C."/>
            <person name="Woyke T."/>
        </authorList>
    </citation>
    <scope>NUCLEOTIDE SEQUENCE</scope>
    <source>
        <strain evidence="1">GVMAG-M-3300013006-15</strain>
    </source>
</reference>
<sequence>MDSNLPAHYWRDMLERATLRRGRFTKKAAWTAEDEEEVDDLIKKIEHYEEMLEWCDIRDNDYWSWDKWCLYLANKKTPKMNTILGILPVEEEGFGF</sequence>
<evidence type="ECO:0000313" key="1">
    <source>
        <dbReference type="EMBL" id="QHS91823.1"/>
    </source>
</evidence>